<comment type="similarity">
    <text evidence="2">Belongs to the dethiobiotin synthetase family.</text>
</comment>
<comment type="catalytic activity">
    <reaction evidence="2">
        <text>(7R,8S)-7,8-diammoniononanoate + CO2 + ATP = (4R,5S)-dethiobiotin + ADP + phosphate + 3 H(+)</text>
        <dbReference type="Rhea" id="RHEA:15805"/>
        <dbReference type="ChEBI" id="CHEBI:15378"/>
        <dbReference type="ChEBI" id="CHEBI:16526"/>
        <dbReference type="ChEBI" id="CHEBI:30616"/>
        <dbReference type="ChEBI" id="CHEBI:43474"/>
        <dbReference type="ChEBI" id="CHEBI:149469"/>
        <dbReference type="ChEBI" id="CHEBI:149473"/>
        <dbReference type="ChEBI" id="CHEBI:456216"/>
        <dbReference type="EC" id="6.3.3.3"/>
    </reaction>
</comment>
<dbReference type="GO" id="GO:0009102">
    <property type="term" value="P:biotin biosynthetic process"/>
    <property type="evidence" value="ECO:0007669"/>
    <property type="project" value="UniProtKB-UniRule"/>
</dbReference>
<evidence type="ECO:0000256" key="1">
    <source>
        <dbReference type="ARBA" id="ARBA00022756"/>
    </source>
</evidence>
<dbReference type="KEGG" id="zmm:Zmob_1252"/>
<comment type="caution">
    <text evidence="2">Lacks conserved residue(s) required for the propagation of feature annotation.</text>
</comment>
<accession>A0A0H3G2Q6</accession>
<feature type="active site" evidence="2">
    <location>
        <position position="292"/>
    </location>
</feature>
<dbReference type="CDD" id="cd03109">
    <property type="entry name" value="DTBS"/>
    <property type="match status" value="1"/>
</dbReference>
<dbReference type="InterPro" id="IPR029063">
    <property type="entry name" value="SAM-dependent_MTases_sf"/>
</dbReference>
<dbReference type="NCBIfam" id="TIGR00347">
    <property type="entry name" value="bioD"/>
    <property type="match status" value="1"/>
</dbReference>
<dbReference type="GO" id="GO:0005737">
    <property type="term" value="C:cytoplasm"/>
    <property type="evidence" value="ECO:0007669"/>
    <property type="project" value="UniProtKB-SubCell"/>
</dbReference>
<evidence type="ECO:0000313" key="4">
    <source>
        <dbReference type="EMBL" id="AEH63078.1"/>
    </source>
</evidence>
<feature type="domain" description="Methyltransferase type 12" evidence="3">
    <location>
        <begin position="53"/>
        <end position="147"/>
    </location>
</feature>
<keyword evidence="2" id="KW-0963">Cytoplasm</keyword>
<comment type="subcellular location">
    <subcellularLocation>
        <location evidence="2">Cytoplasm</location>
    </subcellularLocation>
</comment>
<dbReference type="OrthoDB" id="9802097at2"/>
<dbReference type="RefSeq" id="WP_014500959.1">
    <property type="nucleotide sequence ID" value="NC_017262.1"/>
</dbReference>
<feature type="binding site" evidence="2">
    <location>
        <position position="362"/>
    </location>
    <ligand>
        <name>Mg(2+)</name>
        <dbReference type="ChEBI" id="CHEBI:18420"/>
    </ligand>
</feature>
<feature type="binding site" evidence="2">
    <location>
        <begin position="362"/>
        <end position="365"/>
    </location>
    <ligand>
        <name>ATP</name>
        <dbReference type="ChEBI" id="CHEBI:30616"/>
    </ligand>
</feature>
<feature type="binding site" evidence="2">
    <location>
        <position position="276"/>
    </location>
    <ligand>
        <name>Mg(2+)</name>
        <dbReference type="ChEBI" id="CHEBI:18420"/>
    </ligand>
</feature>
<protein>
    <recommendedName>
        <fullName evidence="2">ATP-dependent dethiobiotin synthetase BioD</fullName>
        <ecNumber evidence="2">6.3.3.3</ecNumber>
    </recommendedName>
    <alternativeName>
        <fullName evidence="2">DTB synthetase</fullName>
        <shortName evidence="2">DTBS</shortName>
    </alternativeName>
    <alternativeName>
        <fullName evidence="2">Dethiobiotin synthase</fullName>
    </alternativeName>
</protein>
<dbReference type="GO" id="GO:0005524">
    <property type="term" value="F:ATP binding"/>
    <property type="evidence" value="ECO:0007669"/>
    <property type="project" value="UniProtKB-UniRule"/>
</dbReference>
<keyword evidence="2" id="KW-0479">Metal-binding</keyword>
<dbReference type="HOGENOM" id="CLU_046963_0_0_5"/>
<dbReference type="InterPro" id="IPR013217">
    <property type="entry name" value="Methyltransf_12"/>
</dbReference>
<comment type="pathway">
    <text evidence="2">Cofactor biosynthesis; biotin biosynthesis; biotin from 7,8-diaminononanoate: step 1/2.</text>
</comment>
<keyword evidence="2" id="KW-0460">Magnesium</keyword>
<evidence type="ECO:0000259" key="3">
    <source>
        <dbReference type="Pfam" id="PF08242"/>
    </source>
</evidence>
<dbReference type="AlphaFoldDB" id="A0A0H3G2Q6"/>
<organism evidence="4 5">
    <name type="scientific">Zymomonas mobilis subsp. mobilis (strain ATCC 10988 / DSM 424 / LMG 404 / NCIMB 8938 / NRRL B-806 / ZM1)</name>
    <dbReference type="NCBI Taxonomy" id="555217"/>
    <lineage>
        <taxon>Bacteria</taxon>
        <taxon>Pseudomonadati</taxon>
        <taxon>Pseudomonadota</taxon>
        <taxon>Alphaproteobacteria</taxon>
        <taxon>Sphingomonadales</taxon>
        <taxon>Zymomonadaceae</taxon>
        <taxon>Zymomonas</taxon>
    </lineage>
</organism>
<dbReference type="HAMAP" id="MF_00336">
    <property type="entry name" value="BioD"/>
    <property type="match status" value="1"/>
</dbReference>
<dbReference type="Gene3D" id="3.40.50.300">
    <property type="entry name" value="P-loop containing nucleotide triphosphate hydrolases"/>
    <property type="match status" value="1"/>
</dbReference>
<dbReference type="GO" id="GO:0004141">
    <property type="term" value="F:dethiobiotin synthase activity"/>
    <property type="evidence" value="ECO:0007669"/>
    <property type="project" value="UniProtKB-UniRule"/>
</dbReference>
<dbReference type="SUPFAM" id="SSF52540">
    <property type="entry name" value="P-loop containing nucleoside triphosphate hydrolases"/>
    <property type="match status" value="1"/>
</dbReference>
<keyword evidence="2" id="KW-0547">Nucleotide-binding</keyword>
<keyword evidence="2" id="KW-0436">Ligase</keyword>
<dbReference type="Pfam" id="PF08242">
    <property type="entry name" value="Methyltransf_12"/>
    <property type="match status" value="1"/>
</dbReference>
<feature type="binding site" evidence="2">
    <location>
        <begin position="272"/>
        <end position="277"/>
    </location>
    <ligand>
        <name>ATP</name>
        <dbReference type="ChEBI" id="CHEBI:30616"/>
    </ligand>
</feature>
<dbReference type="GO" id="GO:0000287">
    <property type="term" value="F:magnesium ion binding"/>
    <property type="evidence" value="ECO:0007669"/>
    <property type="project" value="UniProtKB-UniRule"/>
</dbReference>
<dbReference type="Pfam" id="PF13500">
    <property type="entry name" value="AAA_26"/>
    <property type="match status" value="1"/>
</dbReference>
<feature type="binding site" evidence="2">
    <location>
        <position position="304"/>
    </location>
    <ligand>
        <name>Mg(2+)</name>
        <dbReference type="ChEBI" id="CHEBI:18420"/>
    </ligand>
</feature>
<evidence type="ECO:0000256" key="2">
    <source>
        <dbReference type="HAMAP-Rule" id="MF_00336"/>
    </source>
</evidence>
<sequence>MKDKSRKNQIIERFGKASAYDQAAFVQKIVAKKLAEKIKLTFPNSTFLPIKILEFGCGTGFLTEELTRLFPKAEITVSDISPAMLERAKTKFDPLRNALNFQVLDGENPPQYPFYDLICSSLSLQWFADRQKGLRRLIDQLNPDGQLWVSTLCENSFHEWRQLYHQRNLLCPIMECASISELQSDWPALGQGEWISEKIIDYPQNGFTFLRHFKKIGASLPEETIPPLSASKLRTLLKLFDQGEKKITYHVGYGSFRKSSRKGVFVTGTDTGIGKTLTAACLVRAWKSFYWKPFQTGLSEEEGDSAVVKRLAKISDDQLIPPAVTLAAPLSPEAAAKQENRIITKHDISFPSLKDNEILVIEGAGGLMVPISPDKMMIDFIQDCQLPVILVARSGLGTINHTLLSLEALRSRKIPIAGAILSGTQNQENRQAIEKYGKVSILAEIPCLDQVNPEQIEIVARNMPAFDTIRPSIDC</sequence>
<dbReference type="Gene3D" id="3.40.50.150">
    <property type="entry name" value="Vaccinia Virus protein VP39"/>
    <property type="match status" value="1"/>
</dbReference>
<dbReference type="InterPro" id="IPR027417">
    <property type="entry name" value="P-loop_NTPase"/>
</dbReference>
<feature type="binding site" evidence="2">
    <location>
        <begin position="446"/>
        <end position="448"/>
    </location>
    <ligand>
        <name>ATP</name>
        <dbReference type="ChEBI" id="CHEBI:30616"/>
    </ligand>
</feature>
<dbReference type="eggNOG" id="COG0132">
    <property type="taxonomic scope" value="Bacteria"/>
</dbReference>
<keyword evidence="1 2" id="KW-0093">Biotin biosynthesis</keyword>
<comment type="subunit">
    <text evidence="2">Homodimer.</text>
</comment>
<reference evidence="4 5" key="1">
    <citation type="journal article" date="2011" name="J. Bacteriol.">
        <title>Genome sequence of the ethanol-producing Zymomonas mobilis subsp. mobilis lectotype strain ATCC 10988.</title>
        <authorList>
            <person name="Pappas K.M."/>
            <person name="Kouvelis V.N."/>
            <person name="Saunders E."/>
            <person name="Brettin T.S."/>
            <person name="Bruce D."/>
            <person name="Detter C."/>
            <person name="Balakireva M."/>
            <person name="Han C.S."/>
            <person name="Savvakis G."/>
            <person name="Kyrpides N.C."/>
            <person name="Typas M.A."/>
        </authorList>
    </citation>
    <scope>NUCLEOTIDE SEQUENCE [LARGE SCALE GENOMIC DNA]</scope>
    <source>
        <strain evidence="5">ATCC 10988 / DSM 424 / CCUG 17860 / LMG 404 / NCIMB 8938 / NRRL B-806 / ZM1</strain>
    </source>
</reference>
<comment type="function">
    <text evidence="2">Catalyzes a mechanistically unusual reaction, the ATP-dependent insertion of CO2 between the N7 and N8 nitrogen atoms of 7,8-diaminopelargonic acid (DAPA, also called 7,8-diammoniononanoate) to form a ureido ring.</text>
</comment>
<dbReference type="PANTHER" id="PTHR43210:SF5">
    <property type="entry name" value="DETHIOBIOTIN SYNTHETASE"/>
    <property type="match status" value="1"/>
</dbReference>
<feature type="binding site" evidence="2">
    <location>
        <position position="296"/>
    </location>
    <ligand>
        <name>substrate</name>
    </ligand>
</feature>
<dbReference type="UniPathway" id="UPA00078">
    <property type="reaction ID" value="UER00161"/>
</dbReference>
<dbReference type="eggNOG" id="COG2226">
    <property type="taxonomic scope" value="Bacteria"/>
</dbReference>
<name>A0A0H3G2Q6_ZYMMA</name>
<proteinExistence type="inferred from homology"/>
<feature type="binding site" evidence="2">
    <location>
        <position position="304"/>
    </location>
    <ligand>
        <name>ATP</name>
        <dbReference type="ChEBI" id="CHEBI:30616"/>
    </ligand>
</feature>
<evidence type="ECO:0000313" key="5">
    <source>
        <dbReference type="Proteomes" id="UP000001494"/>
    </source>
</evidence>
<dbReference type="PANTHER" id="PTHR43210">
    <property type="entry name" value="DETHIOBIOTIN SYNTHETASE"/>
    <property type="match status" value="1"/>
</dbReference>
<dbReference type="EC" id="6.3.3.3" evidence="2"/>
<dbReference type="Proteomes" id="UP000001494">
    <property type="component" value="Chromosome"/>
</dbReference>
<comment type="cofactor">
    <cofactor evidence="2">
        <name>Mg(2+)</name>
        <dbReference type="ChEBI" id="CHEBI:18420"/>
    </cofactor>
</comment>
<dbReference type="SUPFAM" id="SSF53335">
    <property type="entry name" value="S-adenosyl-L-methionine-dependent methyltransferases"/>
    <property type="match status" value="1"/>
</dbReference>
<dbReference type="EMBL" id="CP002850">
    <property type="protein sequence ID" value="AEH63078.1"/>
    <property type="molecule type" value="Genomic_DNA"/>
</dbReference>
<gene>
    <name evidence="2" type="primary">bioD</name>
    <name evidence="4" type="ordered locus">Zmob_1252</name>
</gene>
<dbReference type="InterPro" id="IPR004472">
    <property type="entry name" value="DTB_synth_BioD"/>
</dbReference>
<keyword evidence="2" id="KW-0067">ATP-binding</keyword>
<dbReference type="CDD" id="cd02440">
    <property type="entry name" value="AdoMet_MTases"/>
    <property type="match status" value="1"/>
</dbReference>